<evidence type="ECO:0000256" key="1">
    <source>
        <dbReference type="ARBA" id="ARBA00004123"/>
    </source>
</evidence>
<feature type="region of interest" description="Disordered" evidence="7">
    <location>
        <begin position="193"/>
        <end position="264"/>
    </location>
</feature>
<dbReference type="GO" id="GO:0003700">
    <property type="term" value="F:DNA-binding transcription factor activity"/>
    <property type="evidence" value="ECO:0007669"/>
    <property type="project" value="UniProtKB-UniRule"/>
</dbReference>
<evidence type="ECO:0000256" key="2">
    <source>
        <dbReference type="ARBA" id="ARBA00023015"/>
    </source>
</evidence>
<evidence type="ECO:0000256" key="3">
    <source>
        <dbReference type="ARBA" id="ARBA00023125"/>
    </source>
</evidence>
<comment type="subcellular location">
    <subcellularLocation>
        <location evidence="1 6">Nucleus</location>
    </subcellularLocation>
</comment>
<keyword evidence="4 6" id="KW-0804">Transcription</keyword>
<dbReference type="PRINTS" id="PR00616">
    <property type="entry name" value="CCAATSUBUNTB"/>
</dbReference>
<feature type="compositionally biased region" description="Low complexity" evidence="7">
    <location>
        <begin position="248"/>
        <end position="264"/>
    </location>
</feature>
<evidence type="ECO:0000256" key="6">
    <source>
        <dbReference type="RuleBase" id="RU367155"/>
    </source>
</evidence>
<dbReference type="SMART" id="SM00521">
    <property type="entry name" value="CBF"/>
    <property type="match status" value="1"/>
</dbReference>
<dbReference type="AlphaFoldDB" id="A0A5P1EQ82"/>
<gene>
    <name evidence="8" type="ORF">A4U43_C06F18570</name>
</gene>
<organism evidence="8 9">
    <name type="scientific">Asparagus officinalis</name>
    <name type="common">Garden asparagus</name>
    <dbReference type="NCBI Taxonomy" id="4686"/>
    <lineage>
        <taxon>Eukaryota</taxon>
        <taxon>Viridiplantae</taxon>
        <taxon>Streptophyta</taxon>
        <taxon>Embryophyta</taxon>
        <taxon>Tracheophyta</taxon>
        <taxon>Spermatophyta</taxon>
        <taxon>Magnoliopsida</taxon>
        <taxon>Liliopsida</taxon>
        <taxon>Asparagales</taxon>
        <taxon>Asparagaceae</taxon>
        <taxon>Asparagoideae</taxon>
        <taxon>Asparagus</taxon>
    </lineage>
</organism>
<dbReference type="Pfam" id="PF02045">
    <property type="entry name" value="CBFB_NFYA"/>
    <property type="match status" value="1"/>
</dbReference>
<dbReference type="InterPro" id="IPR001289">
    <property type="entry name" value="NFYA"/>
</dbReference>
<evidence type="ECO:0000256" key="5">
    <source>
        <dbReference type="ARBA" id="ARBA00023242"/>
    </source>
</evidence>
<dbReference type="OrthoDB" id="1097733at2759"/>
<name>A0A5P1EQ82_ASPOF</name>
<dbReference type="GO" id="GO:0005634">
    <property type="term" value="C:nucleus"/>
    <property type="evidence" value="ECO:0007669"/>
    <property type="project" value="UniProtKB-SubCell"/>
</dbReference>
<dbReference type="OMA" id="ASVPWWT"/>
<feature type="compositionally biased region" description="Basic residues" evidence="7">
    <location>
        <begin position="193"/>
        <end position="204"/>
    </location>
</feature>
<keyword evidence="9" id="KW-1185">Reference proteome</keyword>
<proteinExistence type="inferred from homology"/>
<evidence type="ECO:0000313" key="8">
    <source>
        <dbReference type="EMBL" id="ONK67287.1"/>
    </source>
</evidence>
<dbReference type="EMBL" id="CM007386">
    <property type="protein sequence ID" value="ONK67287.1"/>
    <property type="molecule type" value="Genomic_DNA"/>
</dbReference>
<evidence type="ECO:0000256" key="7">
    <source>
        <dbReference type="SAM" id="MobiDB-lite"/>
    </source>
</evidence>
<evidence type="ECO:0000313" key="9">
    <source>
        <dbReference type="Proteomes" id="UP000243459"/>
    </source>
</evidence>
<protein>
    <recommendedName>
        <fullName evidence="6">Nuclear transcription factor Y subunit</fullName>
    </recommendedName>
</protein>
<feature type="compositionally biased region" description="Basic and acidic residues" evidence="7">
    <location>
        <begin position="213"/>
        <end position="231"/>
    </location>
</feature>
<reference evidence="9" key="1">
    <citation type="journal article" date="2017" name="Nat. Commun.">
        <title>The asparagus genome sheds light on the origin and evolution of a young Y chromosome.</title>
        <authorList>
            <person name="Harkess A."/>
            <person name="Zhou J."/>
            <person name="Xu C."/>
            <person name="Bowers J.E."/>
            <person name="Van der Hulst R."/>
            <person name="Ayyampalayam S."/>
            <person name="Mercati F."/>
            <person name="Riccardi P."/>
            <person name="McKain M.R."/>
            <person name="Kakrana A."/>
            <person name="Tang H."/>
            <person name="Ray J."/>
            <person name="Groenendijk J."/>
            <person name="Arikit S."/>
            <person name="Mathioni S.M."/>
            <person name="Nakano M."/>
            <person name="Shan H."/>
            <person name="Telgmann-Rauber A."/>
            <person name="Kanno A."/>
            <person name="Yue Z."/>
            <person name="Chen H."/>
            <person name="Li W."/>
            <person name="Chen Y."/>
            <person name="Xu X."/>
            <person name="Zhang Y."/>
            <person name="Luo S."/>
            <person name="Chen H."/>
            <person name="Gao J."/>
            <person name="Mao Z."/>
            <person name="Pires J.C."/>
            <person name="Luo M."/>
            <person name="Kudrna D."/>
            <person name="Wing R.A."/>
            <person name="Meyers B.C."/>
            <person name="Yi K."/>
            <person name="Kong H."/>
            <person name="Lavrijsen P."/>
            <person name="Sunseri F."/>
            <person name="Falavigna A."/>
            <person name="Ye Y."/>
            <person name="Leebens-Mack J.H."/>
            <person name="Chen G."/>
        </authorList>
    </citation>
    <scope>NUCLEOTIDE SEQUENCE [LARGE SCALE GENOMIC DNA]</scope>
    <source>
        <strain evidence="9">cv. DH0086</strain>
    </source>
</reference>
<dbReference type="PANTHER" id="PTHR12632">
    <property type="entry name" value="TRANSCRIPTION FACTOR NF-Y ALPHA-RELATED"/>
    <property type="match status" value="1"/>
</dbReference>
<feature type="compositionally biased region" description="Polar residues" evidence="7">
    <location>
        <begin position="88"/>
        <end position="100"/>
    </location>
</feature>
<dbReference type="PROSITE" id="PS51152">
    <property type="entry name" value="NFYA_HAP2_2"/>
    <property type="match status" value="1"/>
</dbReference>
<comment type="function">
    <text evidence="6">Component of the sequence-specific heterotrimeric transcription factor (NF-Y) which specifically recognizes a 5'-CCAAT-3' box motif found in the promoters of its target genes.</text>
</comment>
<accession>A0A5P1EQ82</accession>
<keyword evidence="3 6" id="KW-0238">DNA-binding</keyword>
<dbReference type="GO" id="GO:0003677">
    <property type="term" value="F:DNA binding"/>
    <property type="evidence" value="ECO:0007669"/>
    <property type="project" value="UniProtKB-KW"/>
</dbReference>
<comment type="similarity">
    <text evidence="6">Belongs to the NFYA/HAP2 subunit family.</text>
</comment>
<dbReference type="Proteomes" id="UP000243459">
    <property type="component" value="Chromosome 6"/>
</dbReference>
<keyword evidence="5 6" id="KW-0539">Nucleus</keyword>
<comment type="subunit">
    <text evidence="6">Heterotrimer.</text>
</comment>
<evidence type="ECO:0000256" key="4">
    <source>
        <dbReference type="ARBA" id="ARBA00023163"/>
    </source>
</evidence>
<sequence>MQAAVCFKPHGGSGQLSVPQQAQASLLPWWIGGQSLYHGEPFTQSKSTAGNCLNGEDQMVGRRPASSDRQGGDTAKFSMTRDNKDSGGQKTQKSSTTISLPSPFEYQGHFELGLGQSTACSNYPFVDQCYGLYATYGAQAMHGRMLLPLNMTADIPIYVNAKQYHGIVRRRQARAKAEMANKLIKVRKPYLHESRHRHAMRRPRGNGGRFLNSKKDDNSHDGKNTNIKAREQPPMIISTSPSSEVLHSDSGNLNSASSGSSNNGSEVTSMYFINHFRPSIYMMDGGLLKV</sequence>
<feature type="region of interest" description="Disordered" evidence="7">
    <location>
        <begin position="48"/>
        <end position="100"/>
    </location>
</feature>
<keyword evidence="2 6" id="KW-0805">Transcription regulation</keyword>
<dbReference type="Gramene" id="ONK67287">
    <property type="protein sequence ID" value="ONK67287"/>
    <property type="gene ID" value="A4U43_C06F18570"/>
</dbReference>
<dbReference type="Gene3D" id="6.10.250.2430">
    <property type="match status" value="1"/>
</dbReference>